<name>A0A9D4MNB1_DREPO</name>
<protein>
    <submittedName>
        <fullName evidence="2">Uncharacterized protein</fullName>
    </submittedName>
</protein>
<evidence type="ECO:0000256" key="1">
    <source>
        <dbReference type="SAM" id="MobiDB-lite"/>
    </source>
</evidence>
<proteinExistence type="predicted"/>
<feature type="compositionally biased region" description="Basic and acidic residues" evidence="1">
    <location>
        <begin position="192"/>
        <end position="202"/>
    </location>
</feature>
<reference evidence="2" key="2">
    <citation type="submission" date="2020-11" db="EMBL/GenBank/DDBJ databases">
        <authorList>
            <person name="McCartney M.A."/>
            <person name="Auch B."/>
            <person name="Kono T."/>
            <person name="Mallez S."/>
            <person name="Becker A."/>
            <person name="Gohl D.M."/>
            <person name="Silverstein K.A.T."/>
            <person name="Koren S."/>
            <person name="Bechman K.B."/>
            <person name="Herman A."/>
            <person name="Abrahante J.E."/>
            <person name="Garbe J."/>
        </authorList>
    </citation>
    <scope>NUCLEOTIDE SEQUENCE</scope>
    <source>
        <strain evidence="2">Duluth1</strain>
        <tissue evidence="2">Whole animal</tissue>
    </source>
</reference>
<evidence type="ECO:0000313" key="2">
    <source>
        <dbReference type="EMBL" id="KAH3879049.1"/>
    </source>
</evidence>
<dbReference type="AlphaFoldDB" id="A0A9D4MNB1"/>
<feature type="region of interest" description="Disordered" evidence="1">
    <location>
        <begin position="174"/>
        <end position="226"/>
    </location>
</feature>
<evidence type="ECO:0000313" key="3">
    <source>
        <dbReference type="Proteomes" id="UP000828390"/>
    </source>
</evidence>
<feature type="region of interest" description="Disordered" evidence="1">
    <location>
        <begin position="1"/>
        <end position="110"/>
    </location>
</feature>
<accession>A0A9D4MNB1</accession>
<organism evidence="2 3">
    <name type="scientific">Dreissena polymorpha</name>
    <name type="common">Zebra mussel</name>
    <name type="synonym">Mytilus polymorpha</name>
    <dbReference type="NCBI Taxonomy" id="45954"/>
    <lineage>
        <taxon>Eukaryota</taxon>
        <taxon>Metazoa</taxon>
        <taxon>Spiralia</taxon>
        <taxon>Lophotrochozoa</taxon>
        <taxon>Mollusca</taxon>
        <taxon>Bivalvia</taxon>
        <taxon>Autobranchia</taxon>
        <taxon>Heteroconchia</taxon>
        <taxon>Euheterodonta</taxon>
        <taxon>Imparidentia</taxon>
        <taxon>Neoheterodontei</taxon>
        <taxon>Myida</taxon>
        <taxon>Dreissenoidea</taxon>
        <taxon>Dreissenidae</taxon>
        <taxon>Dreissena</taxon>
    </lineage>
</organism>
<keyword evidence="3" id="KW-1185">Reference proteome</keyword>
<sequence>MSRGNKDRRGRDDVSSSSVDELSDHDNNENKSQSGEDSSEFSGFSTVSDSHGKKAKSRRDSNTSQNKSGSVSPPRAPLRSVVHVVNETNRSDPHRPRDHNANGSAHEISGSNSGLVDLNNLAGISQENLNKLRSILGIDKSRSSQTVTDTFELSQEGYDWESDSSVLVHRDRASNNSKGLNKGHSHNARQGSRSDDIEKSLYDDDTSSEEDDNWPQPLLKASEKGDPISRSLAKLINDSCTQQCEVK</sequence>
<feature type="compositionally biased region" description="Acidic residues" evidence="1">
    <location>
        <begin position="203"/>
        <end position="213"/>
    </location>
</feature>
<comment type="caution">
    <text evidence="2">The sequence shown here is derived from an EMBL/GenBank/DDBJ whole genome shotgun (WGS) entry which is preliminary data.</text>
</comment>
<dbReference type="Proteomes" id="UP000828390">
    <property type="component" value="Unassembled WGS sequence"/>
</dbReference>
<reference evidence="2" key="1">
    <citation type="journal article" date="2019" name="bioRxiv">
        <title>The Genome of the Zebra Mussel, Dreissena polymorpha: A Resource for Invasive Species Research.</title>
        <authorList>
            <person name="McCartney M.A."/>
            <person name="Auch B."/>
            <person name="Kono T."/>
            <person name="Mallez S."/>
            <person name="Zhang Y."/>
            <person name="Obille A."/>
            <person name="Becker A."/>
            <person name="Abrahante J.E."/>
            <person name="Garbe J."/>
            <person name="Badalamenti J.P."/>
            <person name="Herman A."/>
            <person name="Mangelson H."/>
            <person name="Liachko I."/>
            <person name="Sullivan S."/>
            <person name="Sone E.D."/>
            <person name="Koren S."/>
            <person name="Silverstein K.A.T."/>
            <person name="Beckman K.B."/>
            <person name="Gohl D.M."/>
        </authorList>
    </citation>
    <scope>NUCLEOTIDE SEQUENCE</scope>
    <source>
        <strain evidence="2">Duluth1</strain>
        <tissue evidence="2">Whole animal</tissue>
    </source>
</reference>
<dbReference type="EMBL" id="JAIWYP010000001">
    <property type="protein sequence ID" value="KAH3879049.1"/>
    <property type="molecule type" value="Genomic_DNA"/>
</dbReference>
<feature type="compositionally biased region" description="Polar residues" evidence="1">
    <location>
        <begin position="62"/>
        <end position="71"/>
    </location>
</feature>
<feature type="compositionally biased region" description="Basic and acidic residues" evidence="1">
    <location>
        <begin position="1"/>
        <end position="14"/>
    </location>
</feature>
<feature type="compositionally biased region" description="Low complexity" evidence="1">
    <location>
        <begin position="32"/>
        <end position="45"/>
    </location>
</feature>
<feature type="compositionally biased region" description="Basic and acidic residues" evidence="1">
    <location>
        <begin position="89"/>
        <end position="100"/>
    </location>
</feature>
<gene>
    <name evidence="2" type="ORF">DPMN_002950</name>
</gene>